<dbReference type="GO" id="GO:0003729">
    <property type="term" value="F:mRNA binding"/>
    <property type="evidence" value="ECO:0007669"/>
    <property type="project" value="TreeGrafter"/>
</dbReference>
<evidence type="ECO:0000256" key="2">
    <source>
        <dbReference type="ARBA" id="ARBA00022980"/>
    </source>
</evidence>
<dbReference type="Gene3D" id="3.90.1180.10">
    <property type="entry name" value="Ribosomal protein L13"/>
    <property type="match status" value="1"/>
</dbReference>
<dbReference type="Pfam" id="PF00572">
    <property type="entry name" value="Ribosomal_L13"/>
    <property type="match status" value="1"/>
</dbReference>
<comment type="caution">
    <text evidence="5">The sequence shown here is derived from an EMBL/GenBank/DDBJ whole genome shotgun (WGS) entry which is preliminary data.</text>
</comment>
<dbReference type="PIRSF" id="PIRSF002181">
    <property type="entry name" value="Ribosomal_L13"/>
    <property type="match status" value="1"/>
</dbReference>
<gene>
    <name evidence="4" type="primary">rplM</name>
    <name evidence="5" type="ORF">UX31_C0006G0064</name>
</gene>
<evidence type="ECO:0000313" key="6">
    <source>
        <dbReference type="Proteomes" id="UP000034107"/>
    </source>
</evidence>
<accession>A0A0G1NPE0</accession>
<dbReference type="InterPro" id="IPR036899">
    <property type="entry name" value="Ribosomal_uL13_sf"/>
</dbReference>
<organism evidence="5 6">
    <name type="scientific">Candidatus Nomurabacteria bacterium GW2011_GWA1_46_11</name>
    <dbReference type="NCBI Taxonomy" id="1618732"/>
    <lineage>
        <taxon>Bacteria</taxon>
        <taxon>Candidatus Nomuraibacteriota</taxon>
    </lineage>
</organism>
<dbReference type="CDD" id="cd00392">
    <property type="entry name" value="Ribosomal_L13"/>
    <property type="match status" value="1"/>
</dbReference>
<comment type="similarity">
    <text evidence="1 4">Belongs to the universal ribosomal protein uL13 family.</text>
</comment>
<reference evidence="5 6" key="1">
    <citation type="journal article" date="2015" name="Nature">
        <title>rRNA introns, odd ribosomes, and small enigmatic genomes across a large radiation of phyla.</title>
        <authorList>
            <person name="Brown C.T."/>
            <person name="Hug L.A."/>
            <person name="Thomas B.C."/>
            <person name="Sharon I."/>
            <person name="Castelle C.J."/>
            <person name="Singh A."/>
            <person name="Wilkins M.J."/>
            <person name="Williams K.H."/>
            <person name="Banfield J.F."/>
        </authorList>
    </citation>
    <scope>NUCLEOTIDE SEQUENCE [LARGE SCALE GENOMIC DNA]</scope>
</reference>
<dbReference type="Proteomes" id="UP000034107">
    <property type="component" value="Unassembled WGS sequence"/>
</dbReference>
<dbReference type="PATRIC" id="fig|1618732.3.peg.324"/>
<dbReference type="InterPro" id="IPR005822">
    <property type="entry name" value="Ribosomal_uL13"/>
</dbReference>
<dbReference type="GO" id="GO:0017148">
    <property type="term" value="P:negative regulation of translation"/>
    <property type="evidence" value="ECO:0007669"/>
    <property type="project" value="TreeGrafter"/>
</dbReference>
<dbReference type="HAMAP" id="MF_01366">
    <property type="entry name" value="Ribosomal_uL13"/>
    <property type="match status" value="1"/>
</dbReference>
<proteinExistence type="inferred from homology"/>
<evidence type="ECO:0000313" key="5">
    <source>
        <dbReference type="EMBL" id="KKU22152.1"/>
    </source>
</evidence>
<dbReference type="PANTHER" id="PTHR11545">
    <property type="entry name" value="RIBOSOMAL PROTEIN L13"/>
    <property type="match status" value="1"/>
</dbReference>
<keyword evidence="3 4" id="KW-0687">Ribonucleoprotein</keyword>
<dbReference type="InterPro" id="IPR005823">
    <property type="entry name" value="Ribosomal_uL13_bac-type"/>
</dbReference>
<dbReference type="GO" id="GO:0003735">
    <property type="term" value="F:structural constituent of ribosome"/>
    <property type="evidence" value="ECO:0007669"/>
    <property type="project" value="InterPro"/>
</dbReference>
<keyword evidence="2 4" id="KW-0689">Ribosomal protein</keyword>
<sequence length="118" mass="13317">MADHTIDAKNKPLGRLATQIASLLQDKNLPSYAPHKEGGNKVVVKNVHLLKVTGKKASQKVYKRHSDRPGNLKIQKFAYVFEKTPEKVLINAVRGMLPKNKLRTPRLKRLIIENKDNG</sequence>
<evidence type="ECO:0000256" key="3">
    <source>
        <dbReference type="ARBA" id="ARBA00023274"/>
    </source>
</evidence>
<name>A0A0G1NPE0_9BACT</name>
<dbReference type="SUPFAM" id="SSF52161">
    <property type="entry name" value="Ribosomal protein L13"/>
    <property type="match status" value="1"/>
</dbReference>
<dbReference type="AlphaFoldDB" id="A0A0G1NPE0"/>
<dbReference type="EMBL" id="LCLS01000006">
    <property type="protein sequence ID" value="KKU22152.1"/>
    <property type="molecule type" value="Genomic_DNA"/>
</dbReference>
<comment type="subunit">
    <text evidence="4">Part of the 50S ribosomal subunit.</text>
</comment>
<dbReference type="PANTHER" id="PTHR11545:SF2">
    <property type="entry name" value="LARGE RIBOSOMAL SUBUNIT PROTEIN UL13M"/>
    <property type="match status" value="1"/>
</dbReference>
<evidence type="ECO:0000256" key="1">
    <source>
        <dbReference type="ARBA" id="ARBA00006227"/>
    </source>
</evidence>
<dbReference type="NCBIfam" id="TIGR01066">
    <property type="entry name" value="rplM_bact"/>
    <property type="match status" value="1"/>
</dbReference>
<comment type="function">
    <text evidence="4">This protein is one of the early assembly proteins of the 50S ribosomal subunit, although it is not seen to bind rRNA by itself. It is important during the early stages of 50S assembly.</text>
</comment>
<protein>
    <recommendedName>
        <fullName evidence="4">Large ribosomal subunit protein uL13</fullName>
    </recommendedName>
</protein>
<evidence type="ECO:0000256" key="4">
    <source>
        <dbReference type="HAMAP-Rule" id="MF_01366"/>
    </source>
</evidence>
<dbReference type="GO" id="GO:0006412">
    <property type="term" value="P:translation"/>
    <property type="evidence" value="ECO:0007669"/>
    <property type="project" value="UniProtKB-UniRule"/>
</dbReference>
<dbReference type="GO" id="GO:1990904">
    <property type="term" value="C:ribonucleoprotein complex"/>
    <property type="evidence" value="ECO:0007669"/>
    <property type="project" value="UniProtKB-KW"/>
</dbReference>
<dbReference type="GO" id="GO:0005840">
    <property type="term" value="C:ribosome"/>
    <property type="evidence" value="ECO:0007669"/>
    <property type="project" value="UniProtKB-KW"/>
</dbReference>